<dbReference type="AlphaFoldDB" id="B7GJ08"/>
<keyword evidence="1" id="KW-1133">Transmembrane helix</keyword>
<dbReference type="KEGG" id="afl:Aflv_0170"/>
<dbReference type="InterPro" id="IPR024425">
    <property type="entry name" value="LiaF-like_C"/>
</dbReference>
<keyword evidence="1" id="KW-0812">Transmembrane</keyword>
<protein>
    <submittedName>
        <fullName evidence="3">Predicted membrane protein</fullName>
    </submittedName>
</protein>
<dbReference type="EMBL" id="CP000922">
    <property type="protein sequence ID" value="ACJ32554.1"/>
    <property type="molecule type" value="Genomic_DNA"/>
</dbReference>
<accession>B7GJ08</accession>
<dbReference type="NCBIfam" id="NF040535">
    <property type="entry name" value="LiaF_C_term"/>
    <property type="match status" value="1"/>
</dbReference>
<reference evidence="3 4" key="1">
    <citation type="journal article" date="2008" name="Genome Biol.">
        <title>Encapsulated in silica: genome, proteome and physiology of the thermophilic bacterium Anoxybacillus flavithermus WK1.</title>
        <authorList>
            <person name="Saw J.H."/>
            <person name="Mountain B.W."/>
            <person name="Feng L."/>
            <person name="Omelchenko M.V."/>
            <person name="Hou S."/>
            <person name="Saito J.A."/>
            <person name="Stott M.B."/>
            <person name="Li D."/>
            <person name="Zhao G."/>
            <person name="Wu J."/>
            <person name="Galperin M.Y."/>
            <person name="Koonin E.V."/>
            <person name="Makarova K.S."/>
            <person name="Wolf Y.I."/>
            <person name="Rigden D.J."/>
            <person name="Dunfield P.F."/>
            <person name="Wang L."/>
            <person name="Alam M."/>
        </authorList>
    </citation>
    <scope>NUCLEOTIDE SEQUENCE [LARGE SCALE GENOMIC DNA]</scope>
    <source>
        <strain evidence="4">DSM 21510 / WK1</strain>
    </source>
</reference>
<keyword evidence="1" id="KW-0472">Membrane</keyword>
<dbReference type="HOGENOM" id="CLU_074089_1_1_9"/>
<feature type="transmembrane region" description="Helical" evidence="1">
    <location>
        <begin position="29"/>
        <end position="62"/>
    </location>
</feature>
<dbReference type="eggNOG" id="COG4758">
    <property type="taxonomic scope" value="Bacteria"/>
</dbReference>
<dbReference type="InterPro" id="IPR016975">
    <property type="entry name" value="Cell_wall_LiaF"/>
</dbReference>
<gene>
    <name evidence="3" type="ordered locus">Aflv_0170</name>
</gene>
<feature type="domain" description="Cell wall-active antibiotics response LiaF-like C-terminal" evidence="2">
    <location>
        <begin position="143"/>
        <end position="255"/>
    </location>
</feature>
<evidence type="ECO:0000313" key="4">
    <source>
        <dbReference type="Proteomes" id="UP000000742"/>
    </source>
</evidence>
<proteinExistence type="predicted"/>
<organism evidence="3 4">
    <name type="scientific">Anoxybacillus flavithermus (strain DSM 21510 / WK1)</name>
    <dbReference type="NCBI Taxonomy" id="491915"/>
    <lineage>
        <taxon>Bacteria</taxon>
        <taxon>Bacillati</taxon>
        <taxon>Bacillota</taxon>
        <taxon>Bacilli</taxon>
        <taxon>Bacillales</taxon>
        <taxon>Anoxybacillaceae</taxon>
        <taxon>Anoxybacillus</taxon>
    </lineage>
</organism>
<dbReference type="STRING" id="491915.Aflv_0170"/>
<sequence>MLRLVRFIELSLKGGCPMDQQKTTDYVSWVVLLALMILALEIAFFHPGIIFSVLFSAGFIYIGRKKWYRKLGKIAFWLGCIGLVVHVFTMVTFRFLLVALLFYAIIQFAQSKRHPIVIRPERTTTFAETEGGFRQPLFQNMLFGRQKTPEHAYEWSDVNIQTGIGDTVIDLSYAVVPKGEAVVVVRGWIGNVHIFVPYEMEVSVVHSVLFGAASIFSKETERLWNQTFIYETSAYETAEQKLKIITSMAIGNVEVKRI</sequence>
<evidence type="ECO:0000259" key="2">
    <source>
        <dbReference type="Pfam" id="PF09922"/>
    </source>
</evidence>
<feature type="transmembrane region" description="Helical" evidence="1">
    <location>
        <begin position="74"/>
        <end position="106"/>
    </location>
</feature>
<dbReference type="Pfam" id="PF09922">
    <property type="entry name" value="LiaF-like_C"/>
    <property type="match status" value="1"/>
</dbReference>
<dbReference type="GO" id="GO:0016020">
    <property type="term" value="C:membrane"/>
    <property type="evidence" value="ECO:0007669"/>
    <property type="project" value="InterPro"/>
</dbReference>
<dbReference type="PIRSF" id="PIRSF031509">
    <property type="entry name" value="Cell_wall_LiaF/YvqF"/>
    <property type="match status" value="1"/>
</dbReference>
<evidence type="ECO:0000313" key="3">
    <source>
        <dbReference type="EMBL" id="ACJ32554.1"/>
    </source>
</evidence>
<dbReference type="Proteomes" id="UP000000742">
    <property type="component" value="Chromosome"/>
</dbReference>
<evidence type="ECO:0000256" key="1">
    <source>
        <dbReference type="SAM" id="Phobius"/>
    </source>
</evidence>
<dbReference type="InterPro" id="IPR047793">
    <property type="entry name" value="LiaF_C"/>
</dbReference>
<name>B7GJ08_ANOFW</name>